<dbReference type="SUPFAM" id="SSF51206">
    <property type="entry name" value="cAMP-binding domain-like"/>
    <property type="match status" value="2"/>
</dbReference>
<dbReference type="PROSITE" id="PS50042">
    <property type="entry name" value="CNMP_BINDING_3"/>
    <property type="match status" value="1"/>
</dbReference>
<feature type="compositionally biased region" description="Gly residues" evidence="1">
    <location>
        <begin position="1"/>
        <end position="12"/>
    </location>
</feature>
<dbReference type="InterPro" id="IPR000595">
    <property type="entry name" value="cNMP-bd_dom"/>
</dbReference>
<reference evidence="3 4" key="1">
    <citation type="submission" date="2016-07" db="EMBL/GenBank/DDBJ databases">
        <title>Pervasive Adenine N6-methylation of Active Genes in Fungi.</title>
        <authorList>
            <consortium name="DOE Joint Genome Institute"/>
            <person name="Mondo S.J."/>
            <person name="Dannebaum R.O."/>
            <person name="Kuo R.C."/>
            <person name="Labutti K."/>
            <person name="Haridas S."/>
            <person name="Kuo A."/>
            <person name="Salamov A."/>
            <person name="Ahrendt S.R."/>
            <person name="Lipzen A."/>
            <person name="Sullivan W."/>
            <person name="Andreopoulos W.B."/>
            <person name="Clum A."/>
            <person name="Lindquist E."/>
            <person name="Daum C."/>
            <person name="Ramamoorthy G.K."/>
            <person name="Gryganskyi A."/>
            <person name="Culley D."/>
            <person name="Magnuson J.K."/>
            <person name="James T.Y."/>
            <person name="O'Malley M.A."/>
            <person name="Stajich J.E."/>
            <person name="Spatafora J.W."/>
            <person name="Visel A."/>
            <person name="Grigoriev I.V."/>
        </authorList>
    </citation>
    <scope>NUCLEOTIDE SEQUENCE [LARGE SCALE GENOMIC DNA]</scope>
    <source>
        <strain evidence="3 4">JEL800</strain>
    </source>
</reference>
<comment type="caution">
    <text evidence="3">The sequence shown here is derived from an EMBL/GenBank/DDBJ whole genome shotgun (WGS) entry which is preliminary data.</text>
</comment>
<gene>
    <name evidence="3" type="ORF">BCR33DRAFT_460976</name>
</gene>
<dbReference type="Gene3D" id="2.60.120.10">
    <property type="entry name" value="Jelly Rolls"/>
    <property type="match status" value="2"/>
</dbReference>
<protein>
    <recommendedName>
        <fullName evidence="2">Cyclic nucleotide-binding domain-containing protein</fullName>
    </recommendedName>
</protein>
<dbReference type="STRING" id="329046.A0A1Y2CX76"/>
<name>A0A1Y2CX76_9FUNG</name>
<evidence type="ECO:0000313" key="3">
    <source>
        <dbReference type="EMBL" id="ORY51639.1"/>
    </source>
</evidence>
<dbReference type="EMBL" id="MCGO01000005">
    <property type="protein sequence ID" value="ORY51639.1"/>
    <property type="molecule type" value="Genomic_DNA"/>
</dbReference>
<dbReference type="PANTHER" id="PTHR23011">
    <property type="entry name" value="CYCLIC NUCLEOTIDE-BINDING DOMAIN CONTAINING PROTEIN"/>
    <property type="match status" value="1"/>
</dbReference>
<dbReference type="InterPro" id="IPR018488">
    <property type="entry name" value="cNMP-bd_CS"/>
</dbReference>
<dbReference type="OrthoDB" id="166212at2759"/>
<dbReference type="AlphaFoldDB" id="A0A1Y2CX76"/>
<feature type="domain" description="Cyclic nucleotide-binding" evidence="2">
    <location>
        <begin position="234"/>
        <end position="387"/>
    </location>
</feature>
<feature type="compositionally biased region" description="Polar residues" evidence="1">
    <location>
        <begin position="14"/>
        <end position="24"/>
    </location>
</feature>
<dbReference type="Proteomes" id="UP000193642">
    <property type="component" value="Unassembled WGS sequence"/>
</dbReference>
<dbReference type="PROSITE" id="PS00888">
    <property type="entry name" value="CNMP_BINDING_1"/>
    <property type="match status" value="1"/>
</dbReference>
<evidence type="ECO:0000256" key="1">
    <source>
        <dbReference type="SAM" id="MobiDB-lite"/>
    </source>
</evidence>
<keyword evidence="4" id="KW-1185">Reference proteome</keyword>
<sequence>MDLLGLGGGKTGGSNFNLAGSGNDLSFKLIKADRGEDGSDEDEDSEDDEDSDELSDSDFDEDKVIESRCLSTQLVSNNAPSRRDLFLQQQRKKSTFGGLGGSLYMGSTFLTDFEVDENYGKSEMFFRLRRMFRLVALASHFTKYLSKILKNPVQWGWEYDPDANFAQEVANPTNTEKTRNIVSAVDFAVGHLFSKNSYQGWLTPPMRTLFRKPPELRTDLELSELQGFCSTMKAFRKYPPAIQRELLKVGRYERWHSERMIVGENQKGMYFYVILDGEIEMFRMDREGMTKDKRSRSQLSISAVSSESIMNESKKTDDYERKYRIPLGSQTSGDSFGELAFVSGLRITSAITKKTTEFLLIERDDYLRIVQDTNDTHLREKLSFLKRIPLFKTLSANIETIALYGDLKSYPPESVVICEGDPCEYLYFLRSGSCRLIKALSFEKVKYHNGTYSLVPLSAEQQQQHYQNIMTNTPPPANTSLEAYQEAVQTALPEHIVTKFLNTNKLQAGDYYFDGSESINPNDLAFNTGARAITAKTSVITNLRSEFLVISKIDFNKFATKETWKAFSAGVADKAVPPITVLNQVYIESRRWYLHKKHVTQSILKEIRIKREEEAQGTQRKVNEISVRLLKST</sequence>
<evidence type="ECO:0000313" key="4">
    <source>
        <dbReference type="Proteomes" id="UP000193642"/>
    </source>
</evidence>
<feature type="compositionally biased region" description="Acidic residues" evidence="1">
    <location>
        <begin position="38"/>
        <end position="60"/>
    </location>
</feature>
<proteinExistence type="predicted"/>
<accession>A0A1Y2CX76</accession>
<evidence type="ECO:0000259" key="2">
    <source>
        <dbReference type="PROSITE" id="PS50042"/>
    </source>
</evidence>
<dbReference type="PANTHER" id="PTHR23011:SF28">
    <property type="entry name" value="CYCLIC NUCLEOTIDE-BINDING DOMAIN CONTAINING PROTEIN"/>
    <property type="match status" value="1"/>
</dbReference>
<dbReference type="CDD" id="cd00038">
    <property type="entry name" value="CAP_ED"/>
    <property type="match status" value="2"/>
</dbReference>
<dbReference type="InterPro" id="IPR018490">
    <property type="entry name" value="cNMP-bd_dom_sf"/>
</dbReference>
<dbReference type="InterPro" id="IPR014710">
    <property type="entry name" value="RmlC-like_jellyroll"/>
</dbReference>
<organism evidence="3 4">
    <name type="scientific">Rhizoclosmatium globosum</name>
    <dbReference type="NCBI Taxonomy" id="329046"/>
    <lineage>
        <taxon>Eukaryota</taxon>
        <taxon>Fungi</taxon>
        <taxon>Fungi incertae sedis</taxon>
        <taxon>Chytridiomycota</taxon>
        <taxon>Chytridiomycota incertae sedis</taxon>
        <taxon>Chytridiomycetes</taxon>
        <taxon>Chytridiales</taxon>
        <taxon>Chytriomycetaceae</taxon>
        <taxon>Rhizoclosmatium</taxon>
    </lineage>
</organism>
<feature type="region of interest" description="Disordered" evidence="1">
    <location>
        <begin position="1"/>
        <end position="60"/>
    </location>
</feature>
<dbReference type="SMART" id="SM00100">
    <property type="entry name" value="cNMP"/>
    <property type="match status" value="2"/>
</dbReference>